<gene>
    <name evidence="3" type="ORF">MRBLWS13_000253</name>
</gene>
<feature type="region of interest" description="Disordered" evidence="1">
    <location>
        <begin position="55"/>
        <end position="84"/>
    </location>
</feature>
<feature type="transmembrane region" description="Helical" evidence="2">
    <location>
        <begin position="93"/>
        <end position="114"/>
    </location>
</feature>
<keyword evidence="2" id="KW-1133">Transmembrane helix</keyword>
<reference evidence="3" key="1">
    <citation type="submission" date="2024-04" db="EMBL/GenBank/DDBJ databases">
        <authorList>
            <person name="Roder T."/>
            <person name="Oberhansli S."/>
            <person name="Kreuzer M."/>
        </authorList>
    </citation>
    <scope>NUCLEOTIDE SEQUENCE</scope>
    <source>
        <strain evidence="3">LWS13-1.2</strain>
    </source>
</reference>
<evidence type="ECO:0008006" key="4">
    <source>
        <dbReference type="Google" id="ProtNLM"/>
    </source>
</evidence>
<dbReference type="EMBL" id="CP151632">
    <property type="protein sequence ID" value="WZO32654.1"/>
    <property type="molecule type" value="Genomic_DNA"/>
</dbReference>
<keyword evidence="2" id="KW-0812">Transmembrane</keyword>
<evidence type="ECO:0000256" key="2">
    <source>
        <dbReference type="SAM" id="Phobius"/>
    </source>
</evidence>
<organism evidence="3">
    <name type="scientific">Microbacterium sp. LWS13-1.2</name>
    <dbReference type="NCBI Taxonomy" id="3135264"/>
    <lineage>
        <taxon>Bacteria</taxon>
        <taxon>Bacillati</taxon>
        <taxon>Actinomycetota</taxon>
        <taxon>Actinomycetes</taxon>
        <taxon>Micrococcales</taxon>
        <taxon>Microbacteriaceae</taxon>
        <taxon>Microbacterium</taxon>
    </lineage>
</organism>
<accession>A0AAU6S6Z6</accession>
<dbReference type="RefSeq" id="WP_349427292.1">
    <property type="nucleotide sequence ID" value="NZ_CP151632.1"/>
</dbReference>
<protein>
    <recommendedName>
        <fullName evidence="4">Anti-sigma factor</fullName>
    </recommendedName>
</protein>
<dbReference type="AlphaFoldDB" id="A0AAU6S6Z6"/>
<evidence type="ECO:0000256" key="1">
    <source>
        <dbReference type="SAM" id="MobiDB-lite"/>
    </source>
</evidence>
<keyword evidence="2" id="KW-0472">Membrane</keyword>
<evidence type="ECO:0000313" key="3">
    <source>
        <dbReference type="EMBL" id="WZO32654.1"/>
    </source>
</evidence>
<sequence length="239" mass="25300">MGSGGFLADGALDAELTALRARAYGVDADIDADPVAAARLAELEELHAASVARTVRESGAGGAEPGATQAETRTPESGSPCDRRWWHRSRTGPFLAGIAVAAAAAVTVAGWMLWTGPRSDATLRPTGAAPSEQVLRLTDHARRQMVTKATLRGFEPILGLEVWEARSALGNGCLLVFEPATDDLLAVGCVPPPAKPGVEIYDVPVAWTQEWTERFPTGTVVRFILTEDAVDVWILEGTS</sequence>
<name>A0AAU6S6Z6_9MICO</name>
<proteinExistence type="predicted"/>